<name>A0ABW3MKC4_9PSEU</name>
<evidence type="ECO:0000256" key="1">
    <source>
        <dbReference type="SAM" id="MobiDB-lite"/>
    </source>
</evidence>
<evidence type="ECO:0000313" key="3">
    <source>
        <dbReference type="Proteomes" id="UP001597045"/>
    </source>
</evidence>
<dbReference type="Gene3D" id="2.60.40.1180">
    <property type="entry name" value="Golgi alpha-mannosidase II"/>
    <property type="match status" value="1"/>
</dbReference>
<evidence type="ECO:0008006" key="4">
    <source>
        <dbReference type="Google" id="ProtNLM"/>
    </source>
</evidence>
<dbReference type="InterPro" id="IPR013780">
    <property type="entry name" value="Glyco_hydro_b"/>
</dbReference>
<keyword evidence="3" id="KW-1185">Reference proteome</keyword>
<protein>
    <recommendedName>
        <fullName evidence="4">Glycogen debranching enzyme GlgX</fullName>
    </recommendedName>
</protein>
<feature type="region of interest" description="Disordered" evidence="1">
    <location>
        <begin position="27"/>
        <end position="54"/>
    </location>
</feature>
<reference evidence="3" key="1">
    <citation type="journal article" date="2019" name="Int. J. Syst. Evol. Microbiol.">
        <title>The Global Catalogue of Microorganisms (GCM) 10K type strain sequencing project: providing services to taxonomists for standard genome sequencing and annotation.</title>
        <authorList>
            <consortium name="The Broad Institute Genomics Platform"/>
            <consortium name="The Broad Institute Genome Sequencing Center for Infectious Disease"/>
            <person name="Wu L."/>
            <person name="Ma J."/>
        </authorList>
    </citation>
    <scope>NUCLEOTIDE SEQUENCE [LARGE SCALE GENOMIC DNA]</scope>
    <source>
        <strain evidence="3">JCM 31486</strain>
    </source>
</reference>
<feature type="non-terminal residue" evidence="2">
    <location>
        <position position="1"/>
    </location>
</feature>
<dbReference type="Proteomes" id="UP001597045">
    <property type="component" value="Unassembled WGS sequence"/>
</dbReference>
<gene>
    <name evidence="2" type="ORF">ACFQ1S_38960</name>
</gene>
<evidence type="ECO:0000313" key="2">
    <source>
        <dbReference type="EMBL" id="MFD1051093.1"/>
    </source>
</evidence>
<dbReference type="SUPFAM" id="SSF51011">
    <property type="entry name" value="Glycosyl hydrolase domain"/>
    <property type="match status" value="1"/>
</dbReference>
<organism evidence="2 3">
    <name type="scientific">Kibdelosporangium lantanae</name>
    <dbReference type="NCBI Taxonomy" id="1497396"/>
    <lineage>
        <taxon>Bacteria</taxon>
        <taxon>Bacillati</taxon>
        <taxon>Actinomycetota</taxon>
        <taxon>Actinomycetes</taxon>
        <taxon>Pseudonocardiales</taxon>
        <taxon>Pseudonocardiaceae</taxon>
        <taxon>Kibdelosporangium</taxon>
    </lineage>
</organism>
<accession>A0ABW3MKC4</accession>
<sequence length="68" mass="7543">SDDSWLLVLHAGADEIEFTLPAERYGDDYEPVLDSASPDGKPEKPEPLDPGENVLLPSRSLLLLRARR</sequence>
<comment type="caution">
    <text evidence="2">The sequence shown here is derived from an EMBL/GenBank/DDBJ whole genome shotgun (WGS) entry which is preliminary data.</text>
</comment>
<proteinExistence type="predicted"/>
<dbReference type="EMBL" id="JBHTIS010003320">
    <property type="protein sequence ID" value="MFD1051093.1"/>
    <property type="molecule type" value="Genomic_DNA"/>
</dbReference>